<comment type="similarity">
    <text evidence="2 9">Belongs to the membrane fusion protein (MFP) (TC 8.A.1) family.</text>
</comment>
<evidence type="ECO:0000256" key="1">
    <source>
        <dbReference type="ARBA" id="ARBA00004377"/>
    </source>
</evidence>
<sequence>MKEQNNPASSLRRSIRQHWIMGSLVVAVCFFGTGIWASFAELSSAAIAAGKVSPDGSLRVVQHLEGGIVRHLNVKEGDVVKDGQLLMVLDQALATANYLSIYRKHQRYVVTRDRLLAQERGDETFEVQMPSVMSADKSYTQFVANEITKFKVRRELLGRQQSTYHVQAGQVEAEISSLKAQIDGMDDQILLLDKELDSKKVLMDKGLMRQPELLALQRKRAELWSERNAIGSTIARARQKIEEIKIAELTAVSEEREKVAKELSEINAEIAQADEALSATSDILNRTEIVSPIEGRVLKVNYKTVGGVVRPGEPIITIVPENEELILDTRLRTSDIDNVMIGMDAKVQLTSFMGRHMKPLTGEVFQVGADAETDEQTGEQYYTVRVRVTSDDIREAGGGFELVPGMPAQVFIQTGAHTPMRYLLDPVLQSFGRAFREERVL</sequence>
<geneLocation type="plasmid" evidence="13 14">
    <name>unnamed1</name>
</geneLocation>
<dbReference type="PANTHER" id="PTHR30386">
    <property type="entry name" value="MEMBRANE FUSION SUBUNIT OF EMRAB-TOLC MULTIDRUG EFFLUX PUMP"/>
    <property type="match status" value="1"/>
</dbReference>
<gene>
    <name evidence="13" type="ORF">B0E33_28580</name>
</gene>
<evidence type="ECO:0000256" key="8">
    <source>
        <dbReference type="ARBA" id="ARBA00023136"/>
    </source>
</evidence>
<dbReference type="InterPro" id="IPR058982">
    <property type="entry name" value="Beta-barrel_AprE"/>
</dbReference>
<comment type="subcellular location">
    <subcellularLocation>
        <location evidence="1 9">Cell inner membrane</location>
        <topology evidence="1 9">Single-pass membrane protein</topology>
    </subcellularLocation>
</comment>
<keyword evidence="8 9" id="KW-0472">Membrane</keyword>
<name>A0ABM6IB71_9HYPH</name>
<evidence type="ECO:0000256" key="6">
    <source>
        <dbReference type="ARBA" id="ARBA00022692"/>
    </source>
</evidence>
<dbReference type="Gene3D" id="2.40.50.100">
    <property type="match status" value="1"/>
</dbReference>
<dbReference type="Pfam" id="PF25994">
    <property type="entry name" value="HH_AprE"/>
    <property type="match status" value="1"/>
</dbReference>
<keyword evidence="7 9" id="KW-1133">Transmembrane helix</keyword>
<dbReference type="Proteomes" id="UP000188174">
    <property type="component" value="Plasmid unnamed1"/>
</dbReference>
<dbReference type="NCBIfam" id="TIGR01843">
    <property type="entry name" value="type_I_hlyD"/>
    <property type="match status" value="1"/>
</dbReference>
<evidence type="ECO:0000256" key="9">
    <source>
        <dbReference type="RuleBase" id="RU365093"/>
    </source>
</evidence>
<dbReference type="Pfam" id="PF26002">
    <property type="entry name" value="Beta-barrel_AprE"/>
    <property type="match status" value="1"/>
</dbReference>
<evidence type="ECO:0000313" key="14">
    <source>
        <dbReference type="Proteomes" id="UP000188174"/>
    </source>
</evidence>
<organism evidence="13 14">
    <name type="scientific">Roseibium algicola</name>
    <dbReference type="NCBI Taxonomy" id="2857014"/>
    <lineage>
        <taxon>Bacteria</taxon>
        <taxon>Pseudomonadati</taxon>
        <taxon>Pseudomonadota</taxon>
        <taxon>Alphaproteobacteria</taxon>
        <taxon>Hyphomicrobiales</taxon>
        <taxon>Stappiaceae</taxon>
        <taxon>Roseibium</taxon>
    </lineage>
</organism>
<keyword evidence="4 9" id="KW-1003">Cell membrane</keyword>
<evidence type="ECO:0000256" key="7">
    <source>
        <dbReference type="ARBA" id="ARBA00022989"/>
    </source>
</evidence>
<keyword evidence="5 9" id="KW-0997">Cell inner membrane</keyword>
<evidence type="ECO:0000256" key="5">
    <source>
        <dbReference type="ARBA" id="ARBA00022519"/>
    </source>
</evidence>
<dbReference type="InterPro" id="IPR050739">
    <property type="entry name" value="MFP"/>
</dbReference>
<evidence type="ECO:0000256" key="4">
    <source>
        <dbReference type="ARBA" id="ARBA00022475"/>
    </source>
</evidence>
<keyword evidence="10" id="KW-0175">Coiled coil</keyword>
<evidence type="ECO:0000313" key="13">
    <source>
        <dbReference type="EMBL" id="AQQ07778.1"/>
    </source>
</evidence>
<reference evidence="13 14" key="1">
    <citation type="submission" date="2017-02" db="EMBL/GenBank/DDBJ databases">
        <authorList>
            <person name="Jeong S."/>
        </authorList>
    </citation>
    <scope>NUCLEOTIDE SEQUENCE [LARGE SCALE GENOMIC DNA]</scope>
    <source>
        <strain evidence="13 14">RMAR6-6</strain>
        <plasmid evidence="13 14">unnamed1</plasmid>
    </source>
</reference>
<keyword evidence="14" id="KW-1185">Reference proteome</keyword>
<feature type="coiled-coil region" evidence="10">
    <location>
        <begin position="249"/>
        <end position="276"/>
    </location>
</feature>
<feature type="transmembrane region" description="Helical" evidence="9">
    <location>
        <begin position="20"/>
        <end position="39"/>
    </location>
</feature>
<proteinExistence type="inferred from homology"/>
<accession>A0ABM6IB71</accession>
<feature type="domain" description="AprE-like long alpha-helical hairpin" evidence="11">
    <location>
        <begin position="95"/>
        <end position="282"/>
    </location>
</feature>
<evidence type="ECO:0000259" key="11">
    <source>
        <dbReference type="Pfam" id="PF25994"/>
    </source>
</evidence>
<keyword evidence="13" id="KW-0614">Plasmid</keyword>
<dbReference type="InterPro" id="IPR010129">
    <property type="entry name" value="T1SS_HlyD"/>
</dbReference>
<dbReference type="Gene3D" id="2.40.30.170">
    <property type="match status" value="1"/>
</dbReference>
<keyword evidence="6 9" id="KW-0812">Transmembrane</keyword>
<dbReference type="Gene3D" id="1.10.287.1490">
    <property type="match status" value="1"/>
</dbReference>
<feature type="domain" description="AprE-like beta-barrel" evidence="12">
    <location>
        <begin position="325"/>
        <end position="415"/>
    </location>
</feature>
<dbReference type="PANTHER" id="PTHR30386:SF17">
    <property type="entry name" value="ALKALINE PROTEASE SECRETION PROTEIN APRE"/>
    <property type="match status" value="1"/>
</dbReference>
<evidence type="ECO:0000256" key="10">
    <source>
        <dbReference type="SAM" id="Coils"/>
    </source>
</evidence>
<evidence type="ECO:0000259" key="12">
    <source>
        <dbReference type="Pfam" id="PF26002"/>
    </source>
</evidence>
<dbReference type="PRINTS" id="PR01490">
    <property type="entry name" value="RTXTOXIND"/>
</dbReference>
<dbReference type="RefSeq" id="WP_077293864.1">
    <property type="nucleotide sequence ID" value="NZ_CP019631.1"/>
</dbReference>
<dbReference type="EMBL" id="CP019631">
    <property type="protein sequence ID" value="AQQ07778.1"/>
    <property type="molecule type" value="Genomic_DNA"/>
</dbReference>
<evidence type="ECO:0000256" key="3">
    <source>
        <dbReference type="ARBA" id="ARBA00022448"/>
    </source>
</evidence>
<evidence type="ECO:0000256" key="2">
    <source>
        <dbReference type="ARBA" id="ARBA00009477"/>
    </source>
</evidence>
<dbReference type="InterPro" id="IPR058781">
    <property type="entry name" value="HH_AprE-like"/>
</dbReference>
<protein>
    <recommendedName>
        <fullName evidence="9">Membrane fusion protein (MFP) family protein</fullName>
    </recommendedName>
</protein>
<keyword evidence="3 9" id="KW-0813">Transport</keyword>